<evidence type="ECO:0000256" key="1">
    <source>
        <dbReference type="ARBA" id="ARBA00012386"/>
    </source>
</evidence>
<keyword evidence="2" id="KW-0808">Transferase</keyword>
<dbReference type="InterPro" id="IPR039262">
    <property type="entry name" value="DTWD2/TAPT"/>
</dbReference>
<comment type="similarity">
    <text evidence="5">Belongs to the TDD superfamily. DTWD2 family.</text>
</comment>
<dbReference type="EMBL" id="JAMFLX010000018">
    <property type="protein sequence ID" value="MCL6270917.1"/>
    <property type="molecule type" value="Genomic_DNA"/>
</dbReference>
<dbReference type="Proteomes" id="UP001203338">
    <property type="component" value="Unassembled WGS sequence"/>
</dbReference>
<protein>
    <recommendedName>
        <fullName evidence="1">tRNA-uridine aminocarboxypropyltransferase</fullName>
        <ecNumber evidence="1">2.5.1.25</ecNumber>
    </recommendedName>
</protein>
<evidence type="ECO:0000259" key="6">
    <source>
        <dbReference type="SMART" id="SM01144"/>
    </source>
</evidence>
<evidence type="ECO:0000256" key="5">
    <source>
        <dbReference type="ARBA" id="ARBA00034489"/>
    </source>
</evidence>
<dbReference type="Pfam" id="PF03942">
    <property type="entry name" value="DTW"/>
    <property type="match status" value="1"/>
</dbReference>
<proteinExistence type="inferred from homology"/>
<feature type="domain" description="DTW" evidence="6">
    <location>
        <begin position="2"/>
        <end position="194"/>
    </location>
</feature>
<accession>A0ABT0PHQ4</accession>
<sequence>MAREVCGRCERPISVCICNGLRSYSAPVQIVILQTARERKHAVNTGRIVNLGISNSLILTDEDFSEQAELAALLDKWKGKTWLLYPGDDAVTPKEMVRHSGNYGEGLLVVLDATWRKSKRMLYLSPRLTELPRVALPESSLSSYRIRKAPGPGYLSTVEAVAACLGQAGHPAEGCRQMIQSFERMIEFQVKAMGEETYQRNYTS</sequence>
<dbReference type="RefSeq" id="WP_249700226.1">
    <property type="nucleotide sequence ID" value="NZ_JAMFLX010000018.1"/>
</dbReference>
<reference evidence="7 8" key="1">
    <citation type="submission" date="2022-05" db="EMBL/GenBank/DDBJ databases">
        <authorList>
            <person name="Park J.-S."/>
        </authorList>
    </citation>
    <scope>NUCLEOTIDE SEQUENCE [LARGE SCALE GENOMIC DNA]</scope>
    <source>
        <strain evidence="7 8">2012CJ34-2</strain>
    </source>
</reference>
<keyword evidence="8" id="KW-1185">Reference proteome</keyword>
<evidence type="ECO:0000256" key="4">
    <source>
        <dbReference type="ARBA" id="ARBA00022694"/>
    </source>
</evidence>
<evidence type="ECO:0000256" key="2">
    <source>
        <dbReference type="ARBA" id="ARBA00022679"/>
    </source>
</evidence>
<keyword evidence="3" id="KW-0949">S-adenosyl-L-methionine</keyword>
<evidence type="ECO:0000313" key="8">
    <source>
        <dbReference type="Proteomes" id="UP001203338"/>
    </source>
</evidence>
<dbReference type="PANTHER" id="PTHR21392">
    <property type="entry name" value="TRNA-URIDINE AMINOCARBOXYPROPYLTRANSFERASE 2"/>
    <property type="match status" value="1"/>
</dbReference>
<evidence type="ECO:0000313" key="7">
    <source>
        <dbReference type="EMBL" id="MCL6270917.1"/>
    </source>
</evidence>
<name>A0ABT0PHQ4_9GAMM</name>
<organism evidence="7 8">
    <name type="scientific">Parendozoicomonas callyspongiae</name>
    <dbReference type="NCBI Taxonomy" id="2942213"/>
    <lineage>
        <taxon>Bacteria</taxon>
        <taxon>Pseudomonadati</taxon>
        <taxon>Pseudomonadota</taxon>
        <taxon>Gammaproteobacteria</taxon>
        <taxon>Oceanospirillales</taxon>
        <taxon>Endozoicomonadaceae</taxon>
        <taxon>Parendozoicomonas</taxon>
    </lineage>
</organism>
<dbReference type="PANTHER" id="PTHR21392:SF0">
    <property type="entry name" value="TRNA-URIDINE AMINOCARBOXYPROPYLTRANSFERASE 2"/>
    <property type="match status" value="1"/>
</dbReference>
<comment type="caution">
    <text evidence="7">The sequence shown here is derived from an EMBL/GenBank/DDBJ whole genome shotgun (WGS) entry which is preliminary data.</text>
</comment>
<dbReference type="SMART" id="SM01144">
    <property type="entry name" value="DTW"/>
    <property type="match status" value="1"/>
</dbReference>
<dbReference type="EC" id="2.5.1.25" evidence="1"/>
<evidence type="ECO:0000256" key="3">
    <source>
        <dbReference type="ARBA" id="ARBA00022691"/>
    </source>
</evidence>
<keyword evidence="4" id="KW-0819">tRNA processing</keyword>
<dbReference type="InterPro" id="IPR005636">
    <property type="entry name" value="DTW"/>
</dbReference>
<gene>
    <name evidence="7" type="ORF">M3P05_13385</name>
</gene>